<gene>
    <name evidence="8" type="ORF">K8U91_09800</name>
</gene>
<dbReference type="PANTHER" id="PTHR37833:SF1">
    <property type="entry name" value="SIGNAL PEPTIDE PROTEIN"/>
    <property type="match status" value="1"/>
</dbReference>
<dbReference type="Pfam" id="PF22544">
    <property type="entry name" value="HYDIN_VesB_CFA65-like_Ig"/>
    <property type="match status" value="1"/>
</dbReference>
<evidence type="ECO:0000313" key="8">
    <source>
        <dbReference type="EMBL" id="HJG89743.1"/>
    </source>
</evidence>
<evidence type="ECO:0000256" key="5">
    <source>
        <dbReference type="ARBA" id="ARBA00023273"/>
    </source>
</evidence>
<evidence type="ECO:0000256" key="2">
    <source>
        <dbReference type="ARBA" id="ARBA00004496"/>
    </source>
</evidence>
<evidence type="ECO:0000256" key="3">
    <source>
        <dbReference type="ARBA" id="ARBA00022490"/>
    </source>
</evidence>
<sequence length="356" mass="39853">MKRSILTILFGTWLAVAWAQPKIVFDAKEHDFGTFEEETGPVTHIFKFVNQGNEPLMVTNVRTTCGCTASQYTREPIAPNDSGEIKVTYNPKGRPGRFSKPVYVTTNASVDRETLRIKGIVIGSKSRRHANPYHIGDLSLRSLHIPLFDTPKGHLRTGQLAVRNEGKTELIPIFKHVPSHILVEMIPSILHPDEEGIIKIHYDPDAVDDWGFRRDEFSVGFEHEKGSEFNTITVSANLLDDFSTWTPEQRQQAGHLTLSTDVVDFGIIKGNKNLKQTVTITNSGKSKLTLHKVTNENRPLKTKLKRHTVNPGKSAELIIEVDPSLARTNLLNGRIMIISDDPNQPSVPIRVLGSFE</sequence>
<proteinExistence type="predicted"/>
<dbReference type="Gene3D" id="2.60.40.10">
    <property type="entry name" value="Immunoglobulins"/>
    <property type="match status" value="2"/>
</dbReference>
<feature type="domain" description="HYDIN/VesB/CFA65-like Ig-like" evidence="7">
    <location>
        <begin position="256"/>
        <end position="351"/>
    </location>
</feature>
<keyword evidence="4" id="KW-0969">Cilium</keyword>
<dbReference type="NCBIfam" id="NF012200">
    <property type="entry name" value="choice_anch_D"/>
    <property type="match status" value="1"/>
</dbReference>
<dbReference type="AlphaFoldDB" id="A0A921MSB3"/>
<comment type="caution">
    <text evidence="8">The sequence shown here is derived from an EMBL/GenBank/DDBJ whole genome shotgun (WGS) entry which is preliminary data.</text>
</comment>
<reference evidence="8" key="1">
    <citation type="journal article" date="2021" name="PeerJ">
        <title>Extensive microbial diversity within the chicken gut microbiome revealed by metagenomics and culture.</title>
        <authorList>
            <person name="Gilroy R."/>
            <person name="Ravi A."/>
            <person name="Getino M."/>
            <person name="Pursley I."/>
            <person name="Horton D.L."/>
            <person name="Alikhan N.F."/>
            <person name="Baker D."/>
            <person name="Gharbi K."/>
            <person name="Hall N."/>
            <person name="Watson M."/>
            <person name="Adriaenssens E.M."/>
            <person name="Foster-Nyarko E."/>
            <person name="Jarju S."/>
            <person name="Secka A."/>
            <person name="Antonio M."/>
            <person name="Oren A."/>
            <person name="Chaudhuri R.R."/>
            <person name="La Ragione R."/>
            <person name="Hildebrand F."/>
            <person name="Pallen M.J."/>
        </authorList>
    </citation>
    <scope>NUCLEOTIDE SEQUENCE</scope>
    <source>
        <strain evidence="8">CHK121-7720</strain>
    </source>
</reference>
<accession>A0A921MSB3</accession>
<evidence type="ECO:0000256" key="6">
    <source>
        <dbReference type="SAM" id="SignalP"/>
    </source>
</evidence>
<evidence type="ECO:0000256" key="4">
    <source>
        <dbReference type="ARBA" id="ARBA00023069"/>
    </source>
</evidence>
<keyword evidence="5" id="KW-0966">Cell projection</keyword>
<feature type="signal peptide" evidence="6">
    <location>
        <begin position="1"/>
        <end position="19"/>
    </location>
</feature>
<dbReference type="PANTHER" id="PTHR37833">
    <property type="entry name" value="LIPOPROTEIN-RELATED"/>
    <property type="match status" value="1"/>
</dbReference>
<dbReference type="Pfam" id="PF07610">
    <property type="entry name" value="DUF1573"/>
    <property type="match status" value="1"/>
</dbReference>
<keyword evidence="6" id="KW-0732">Signal</keyword>
<evidence type="ECO:0000259" key="7">
    <source>
        <dbReference type="Pfam" id="PF22544"/>
    </source>
</evidence>
<evidence type="ECO:0000313" key="9">
    <source>
        <dbReference type="Proteomes" id="UP000757103"/>
    </source>
</evidence>
<keyword evidence="3" id="KW-0963">Cytoplasm</keyword>
<dbReference type="Proteomes" id="UP000757103">
    <property type="component" value="Unassembled WGS sequence"/>
</dbReference>
<dbReference type="GO" id="GO:0005737">
    <property type="term" value="C:cytoplasm"/>
    <property type="evidence" value="ECO:0007669"/>
    <property type="project" value="UniProtKB-SubCell"/>
</dbReference>
<evidence type="ECO:0000256" key="1">
    <source>
        <dbReference type="ARBA" id="ARBA00004138"/>
    </source>
</evidence>
<dbReference type="InterPro" id="IPR053879">
    <property type="entry name" value="HYDIN_VesB_CFA65-like_Ig"/>
</dbReference>
<dbReference type="EMBL" id="DYUD01000025">
    <property type="protein sequence ID" value="HJG89743.1"/>
    <property type="molecule type" value="Genomic_DNA"/>
</dbReference>
<dbReference type="RefSeq" id="WP_273306804.1">
    <property type="nucleotide sequence ID" value="NZ_DYUD01000025.1"/>
</dbReference>
<protein>
    <submittedName>
        <fullName evidence="8">DUF1573 domain-containing protein</fullName>
    </submittedName>
</protein>
<reference evidence="8" key="2">
    <citation type="submission" date="2021-09" db="EMBL/GenBank/DDBJ databases">
        <authorList>
            <person name="Gilroy R."/>
        </authorList>
    </citation>
    <scope>NUCLEOTIDE SEQUENCE</scope>
    <source>
        <strain evidence="8">CHK121-7720</strain>
    </source>
</reference>
<name>A0A921MSB3_9BACT</name>
<feature type="chain" id="PRO_5037529072" evidence="6">
    <location>
        <begin position="20"/>
        <end position="356"/>
    </location>
</feature>
<dbReference type="InterPro" id="IPR011467">
    <property type="entry name" value="DUF1573"/>
</dbReference>
<comment type="subcellular location">
    <subcellularLocation>
        <location evidence="1">Cell projection</location>
        <location evidence="1">Cilium</location>
    </subcellularLocation>
    <subcellularLocation>
        <location evidence="2">Cytoplasm</location>
    </subcellularLocation>
</comment>
<dbReference type="InterPro" id="IPR013783">
    <property type="entry name" value="Ig-like_fold"/>
</dbReference>
<organism evidence="8 9">
    <name type="scientific">Barnesiella viscericola</name>
    <dbReference type="NCBI Taxonomy" id="397865"/>
    <lineage>
        <taxon>Bacteria</taxon>
        <taxon>Pseudomonadati</taxon>
        <taxon>Bacteroidota</taxon>
        <taxon>Bacteroidia</taxon>
        <taxon>Bacteroidales</taxon>
        <taxon>Barnesiellaceae</taxon>
        <taxon>Barnesiella</taxon>
    </lineage>
</organism>